<reference evidence="1 2" key="1">
    <citation type="submission" date="2019-09" db="EMBL/GenBank/DDBJ databases">
        <title>Bird 10,000 Genomes (B10K) Project - Family phase.</title>
        <authorList>
            <person name="Zhang G."/>
        </authorList>
    </citation>
    <scope>NUCLEOTIDE SEQUENCE [LARGE SCALE GENOMIC DNA]</scope>
    <source>
        <strain evidence="1">B10K-DU-002-05</strain>
        <tissue evidence="1">Muscle</tissue>
    </source>
</reference>
<evidence type="ECO:0000313" key="1">
    <source>
        <dbReference type="EMBL" id="NXM41060.1"/>
    </source>
</evidence>
<evidence type="ECO:0000313" key="2">
    <source>
        <dbReference type="Proteomes" id="UP000579941"/>
    </source>
</evidence>
<dbReference type="Proteomes" id="UP000579941">
    <property type="component" value="Unassembled WGS sequence"/>
</dbReference>
<accession>A0A7L1AKD8</accession>
<proteinExistence type="predicted"/>
<protein>
    <submittedName>
        <fullName evidence="1">ENR1 protein</fullName>
    </submittedName>
</protein>
<comment type="caution">
    <text evidence="1">The sequence shown here is derived from an EMBL/GenBank/DDBJ whole genome shotgun (WGS) entry which is preliminary data.</text>
</comment>
<feature type="non-terminal residue" evidence="1">
    <location>
        <position position="95"/>
    </location>
</feature>
<sequence length="95" mass="10941">RGVSKKGPRIQTLGGKQLFLDLAERISHAFNITDCWICGDTQMAEIWPWEGLALNPQEMLKLLAKEVSGRDERSEEEVWNLRSEIIGEECLWRRG</sequence>
<keyword evidence="2" id="KW-1185">Reference proteome</keyword>
<gene>
    <name evidence="1" type="primary">Erv31_3</name>
    <name evidence="1" type="ORF">GYMTIB_R15755</name>
</gene>
<organism evidence="1 2">
    <name type="scientific">Gymnorhina tibicen</name>
    <name type="common">Australian magpie</name>
    <name type="synonym">Cracticus tibicen</name>
    <dbReference type="NCBI Taxonomy" id="9132"/>
    <lineage>
        <taxon>Eukaryota</taxon>
        <taxon>Metazoa</taxon>
        <taxon>Chordata</taxon>
        <taxon>Craniata</taxon>
        <taxon>Vertebrata</taxon>
        <taxon>Euteleostomi</taxon>
        <taxon>Archelosauria</taxon>
        <taxon>Archosauria</taxon>
        <taxon>Dinosauria</taxon>
        <taxon>Saurischia</taxon>
        <taxon>Theropoda</taxon>
        <taxon>Coelurosauria</taxon>
        <taxon>Aves</taxon>
        <taxon>Neognathae</taxon>
        <taxon>Neoaves</taxon>
        <taxon>Telluraves</taxon>
        <taxon>Australaves</taxon>
        <taxon>Passeriformes</taxon>
        <taxon>Artamidae</taxon>
        <taxon>Gymnorhina</taxon>
    </lineage>
</organism>
<dbReference type="EMBL" id="VXAZ01002487">
    <property type="protein sequence ID" value="NXM41060.1"/>
    <property type="molecule type" value="Genomic_DNA"/>
</dbReference>
<name>A0A7L1AKD8_GYMTI</name>
<dbReference type="AlphaFoldDB" id="A0A7L1AKD8"/>
<feature type="non-terminal residue" evidence="1">
    <location>
        <position position="1"/>
    </location>
</feature>